<protein>
    <submittedName>
        <fullName evidence="3">Uncharacterized protein LOC114251714</fullName>
    </submittedName>
</protein>
<feature type="signal peptide" evidence="1">
    <location>
        <begin position="1"/>
        <end position="24"/>
    </location>
</feature>
<name>A0A6J2KHR8_BOMMA</name>
<keyword evidence="2" id="KW-1185">Reference proteome</keyword>
<organism evidence="2 3">
    <name type="scientific">Bombyx mandarina</name>
    <name type="common">Wild silk moth</name>
    <name type="synonym">Wild silkworm</name>
    <dbReference type="NCBI Taxonomy" id="7092"/>
    <lineage>
        <taxon>Eukaryota</taxon>
        <taxon>Metazoa</taxon>
        <taxon>Ecdysozoa</taxon>
        <taxon>Arthropoda</taxon>
        <taxon>Hexapoda</taxon>
        <taxon>Insecta</taxon>
        <taxon>Pterygota</taxon>
        <taxon>Neoptera</taxon>
        <taxon>Endopterygota</taxon>
        <taxon>Lepidoptera</taxon>
        <taxon>Glossata</taxon>
        <taxon>Ditrysia</taxon>
        <taxon>Bombycoidea</taxon>
        <taxon>Bombycidae</taxon>
        <taxon>Bombycinae</taxon>
        <taxon>Bombyx</taxon>
    </lineage>
</organism>
<sequence>MILYHRLIVLLYVIYLKYIMLTSSRDEHGDEVFDETWKTKAIKDIAFYIRNHKFNEWDRRFYRNKTNRNTFGFYTKFPEPSLRSLHWEVHENCYNDFYKCISYIHKVIEVAPFKRRDDTVTILNNNSTLVDLNLINKLDQDCKKILFYADKTGLPFDGPQERFIWRVSVSYFMCWYTMRGIADLSILGEPCDNFANCLDPKFVKNLISLKTYYCASLFKKRIKYLMASS</sequence>
<accession>A0A6J2KHR8</accession>
<evidence type="ECO:0000313" key="3">
    <source>
        <dbReference type="RefSeq" id="XP_028041891.1"/>
    </source>
</evidence>
<evidence type="ECO:0000313" key="2">
    <source>
        <dbReference type="Proteomes" id="UP000504629"/>
    </source>
</evidence>
<dbReference type="Proteomes" id="UP000504629">
    <property type="component" value="Unplaced"/>
</dbReference>
<feature type="chain" id="PRO_5026737607" evidence="1">
    <location>
        <begin position="25"/>
        <end position="229"/>
    </location>
</feature>
<keyword evidence="1" id="KW-0732">Signal</keyword>
<dbReference type="GeneID" id="114251714"/>
<dbReference type="OrthoDB" id="5985519at2759"/>
<proteinExistence type="predicted"/>
<dbReference type="KEGG" id="bman:114251714"/>
<evidence type="ECO:0000256" key="1">
    <source>
        <dbReference type="SAM" id="SignalP"/>
    </source>
</evidence>
<dbReference type="AlphaFoldDB" id="A0A6J2KHR8"/>
<dbReference type="RefSeq" id="XP_028041891.1">
    <property type="nucleotide sequence ID" value="XM_028186090.1"/>
</dbReference>
<gene>
    <name evidence="3" type="primary">LOC114251714</name>
</gene>
<reference evidence="3" key="1">
    <citation type="submission" date="2025-08" db="UniProtKB">
        <authorList>
            <consortium name="RefSeq"/>
        </authorList>
    </citation>
    <scope>IDENTIFICATION</scope>
    <source>
        <tissue evidence="3">Silk gland</tissue>
    </source>
</reference>